<keyword evidence="3 7" id="KW-0728">SH3 domain</keyword>
<evidence type="ECO:0000313" key="11">
    <source>
        <dbReference type="EnsemblMetazoa" id="XP_038045650.1"/>
    </source>
</evidence>
<dbReference type="PROSITE" id="PS50005">
    <property type="entry name" value="TPR"/>
    <property type="match status" value="1"/>
</dbReference>
<feature type="compositionally biased region" description="Pro residues" evidence="9">
    <location>
        <begin position="782"/>
        <end position="797"/>
    </location>
</feature>
<feature type="compositionally biased region" description="Pro residues" evidence="9">
    <location>
        <begin position="722"/>
        <end position="734"/>
    </location>
</feature>
<dbReference type="InterPro" id="IPR051864">
    <property type="entry name" value="NCF2_NOXA1"/>
</dbReference>
<evidence type="ECO:0000256" key="4">
    <source>
        <dbReference type="ARBA" id="ARBA00022490"/>
    </source>
</evidence>
<dbReference type="RefSeq" id="XP_038045650.1">
    <property type="nucleotide sequence ID" value="XM_038189722.1"/>
</dbReference>
<sequence length="906" mass="99851">MGEKQTHKDTLVIWHEAVQLFDRGDRARALDSLQLIQEPSAKILYNIGHIQMLESKTHYAVQTLKKSTEKDQHMGIAHFQLAQTYYQQHNYDAALHSLEKARTCLRGNKFIDYKQLGLQYKLHECEILHNLALTYAALNETQLAMDLMTEASRCKAETKHNTIDSALTAIKERSLPKSFVVPEEHIFRPPAAKVQNIKGVDYLGKAKVVSELVIPDTENKRGRSPSPIPPQHLPPHPIPIPSNNFKPITQPTRSPSPNPKTLPSYPPPTLPSTSHNSAPLLPNPPLPNPLSGTSPSPSPTLGAKATHKDTISMWNEGVVMFEHGQVGPALDHLLRITEPPAKILFNIGMLHLKLGNVYEAEKVFKTVVDKDPHLAIGYYQDGNVQCQLNRPEQARRQYEKCLGCFRGHKFIDYKQLGLPYKLYEFEVLHNQAWTFFKLGQREKCNQLLLEAQGTKPETKHDAIDNSLKNAKAGAPFDIMKLPKGALFRPPKAKIDNLNKIDFLGQAKVVSTLNTGGDRSTSPAPTRTSPDNTEAFYLPMSPTNQSLSPPQQATKPKDNQSPRKSLPGPPPKSLPEPPRRSLPGPPSKASNLALPSLPSKPFGVGQDLPAPVPPRTTSLGGPSQTDCLLDDNPSPSPCLPSRPIPPVPNHDPIDSTIPRRMPPPPPLMQNGHAHLLETDNSNLDRKRKVSPAFNPNQPLPLLPKSAEKDEQTFSNLTHQRPVSPIPPSRPVPPSPNRNSPVTERQTPPNKPVPPSPNRLSPGMPNRTPPPIPSDTTLEQKRPPVSPLPPKAPLPPPPLVKEGATQTKSRVRDANGRSPGMARKISQEARERRDNTGINSNGQSDVVEFMVAVQSFIGKDSKELSFSKGEIIRQCRQVSCGLLEGEFGGKRGCFPSSAVQNFTRTTAS</sequence>
<comment type="subcellular location">
    <subcellularLocation>
        <location evidence="1">Cytoplasm</location>
    </subcellularLocation>
</comment>
<feature type="compositionally biased region" description="Polar residues" evidence="9">
    <location>
        <begin position="512"/>
        <end position="531"/>
    </location>
</feature>
<feature type="region of interest" description="Disordered" evidence="9">
    <location>
        <begin position="214"/>
        <end position="305"/>
    </location>
</feature>
<evidence type="ECO:0000256" key="1">
    <source>
        <dbReference type="ARBA" id="ARBA00004496"/>
    </source>
</evidence>
<dbReference type="SMART" id="SM00028">
    <property type="entry name" value="TPR"/>
    <property type="match status" value="6"/>
</dbReference>
<feature type="compositionally biased region" description="Polar residues" evidence="9">
    <location>
        <begin position="243"/>
        <end position="253"/>
    </location>
</feature>
<dbReference type="SUPFAM" id="SSF48452">
    <property type="entry name" value="TPR-like"/>
    <property type="match status" value="2"/>
</dbReference>
<dbReference type="Proteomes" id="UP000887568">
    <property type="component" value="Unplaced"/>
</dbReference>
<keyword evidence="4" id="KW-0963">Cytoplasm</keyword>
<evidence type="ECO:0000259" key="10">
    <source>
        <dbReference type="PROSITE" id="PS50002"/>
    </source>
</evidence>
<protein>
    <recommendedName>
        <fullName evidence="10">SH3 domain-containing protein</fullName>
    </recommendedName>
</protein>
<dbReference type="InterPro" id="IPR019734">
    <property type="entry name" value="TPR_rpt"/>
</dbReference>
<keyword evidence="5" id="KW-0677">Repeat</keyword>
<organism evidence="11 12">
    <name type="scientific">Patiria miniata</name>
    <name type="common">Bat star</name>
    <name type="synonym">Asterina miniata</name>
    <dbReference type="NCBI Taxonomy" id="46514"/>
    <lineage>
        <taxon>Eukaryota</taxon>
        <taxon>Metazoa</taxon>
        <taxon>Echinodermata</taxon>
        <taxon>Eleutherozoa</taxon>
        <taxon>Asterozoa</taxon>
        <taxon>Asteroidea</taxon>
        <taxon>Valvatacea</taxon>
        <taxon>Valvatida</taxon>
        <taxon>Asterinidae</taxon>
        <taxon>Patiria</taxon>
    </lineage>
</organism>
<evidence type="ECO:0000313" key="12">
    <source>
        <dbReference type="Proteomes" id="UP000887568"/>
    </source>
</evidence>
<evidence type="ECO:0000256" key="9">
    <source>
        <dbReference type="SAM" id="MobiDB-lite"/>
    </source>
</evidence>
<dbReference type="GeneID" id="119720162"/>
<dbReference type="GO" id="GO:0005737">
    <property type="term" value="C:cytoplasm"/>
    <property type="evidence" value="ECO:0007669"/>
    <property type="project" value="UniProtKB-SubCell"/>
</dbReference>
<dbReference type="AlphaFoldDB" id="A0A913Z4I8"/>
<keyword evidence="6 8" id="KW-0802">TPR repeat</keyword>
<feature type="compositionally biased region" description="Polar residues" evidence="9">
    <location>
        <begin position="540"/>
        <end position="553"/>
    </location>
</feature>
<dbReference type="Pfam" id="PF07653">
    <property type="entry name" value="SH3_2"/>
    <property type="match status" value="1"/>
</dbReference>
<dbReference type="GO" id="GO:0016176">
    <property type="term" value="F:superoxide-generating NADPH oxidase activator activity"/>
    <property type="evidence" value="ECO:0007669"/>
    <property type="project" value="TreeGrafter"/>
</dbReference>
<feature type="compositionally biased region" description="Pro residues" evidence="9">
    <location>
        <begin position="254"/>
        <end position="270"/>
    </location>
</feature>
<comment type="similarity">
    <text evidence="2">Belongs to the NCF2/NOXA1 family.</text>
</comment>
<feature type="compositionally biased region" description="Low complexity" evidence="9">
    <location>
        <begin position="289"/>
        <end position="303"/>
    </location>
</feature>
<dbReference type="SUPFAM" id="SSF50044">
    <property type="entry name" value="SH3-domain"/>
    <property type="match status" value="1"/>
</dbReference>
<dbReference type="Pfam" id="PF13181">
    <property type="entry name" value="TPR_8"/>
    <property type="match status" value="1"/>
</dbReference>
<dbReference type="InterPro" id="IPR036028">
    <property type="entry name" value="SH3-like_dom_sf"/>
</dbReference>
<dbReference type="OMA" id="CLTPYLT"/>
<evidence type="ECO:0000256" key="6">
    <source>
        <dbReference type="ARBA" id="ARBA00022803"/>
    </source>
</evidence>
<proteinExistence type="inferred from homology"/>
<feature type="compositionally biased region" description="Polar residues" evidence="9">
    <location>
        <begin position="614"/>
        <end position="625"/>
    </location>
</feature>
<evidence type="ECO:0000256" key="7">
    <source>
        <dbReference type="PROSITE-ProRule" id="PRU00192"/>
    </source>
</evidence>
<evidence type="ECO:0000256" key="5">
    <source>
        <dbReference type="ARBA" id="ARBA00022737"/>
    </source>
</evidence>
<name>A0A913Z4I8_PATMI</name>
<dbReference type="PANTHER" id="PTHR15175">
    <property type="entry name" value="NEUTROPHIL CYTOSOLIC FACTOR 2, NEUTROPHIL NADPH OXIDASE FACTOR 2"/>
    <property type="match status" value="1"/>
</dbReference>
<dbReference type="GO" id="GO:0042554">
    <property type="term" value="P:superoxide anion generation"/>
    <property type="evidence" value="ECO:0007669"/>
    <property type="project" value="TreeGrafter"/>
</dbReference>
<dbReference type="PANTHER" id="PTHR15175:SF0">
    <property type="entry name" value="SH3 DOMAIN-CONTAINING PROTEIN C23A1.17"/>
    <property type="match status" value="1"/>
</dbReference>
<accession>A0A913Z4I8</accession>
<dbReference type="PROSITE" id="PS50002">
    <property type="entry name" value="SH3"/>
    <property type="match status" value="1"/>
</dbReference>
<feature type="domain" description="SH3" evidence="10">
    <location>
        <begin position="843"/>
        <end position="902"/>
    </location>
</feature>
<dbReference type="OrthoDB" id="9450131at2759"/>
<dbReference type="InterPro" id="IPR001452">
    <property type="entry name" value="SH3_domain"/>
</dbReference>
<dbReference type="FunFam" id="1.25.40.10:FF:000017">
    <property type="entry name" value="NADPH oxidase regulator NoxR"/>
    <property type="match status" value="2"/>
</dbReference>
<evidence type="ECO:0000256" key="8">
    <source>
        <dbReference type="PROSITE-ProRule" id="PRU00339"/>
    </source>
</evidence>
<dbReference type="Gene3D" id="1.25.40.10">
    <property type="entry name" value="Tetratricopeptide repeat domain"/>
    <property type="match status" value="2"/>
</dbReference>
<feature type="repeat" description="TPR" evidence="8">
    <location>
        <begin position="341"/>
        <end position="374"/>
    </location>
</feature>
<evidence type="ECO:0000256" key="2">
    <source>
        <dbReference type="ARBA" id="ARBA00008051"/>
    </source>
</evidence>
<dbReference type="InterPro" id="IPR011990">
    <property type="entry name" value="TPR-like_helical_dom_sf"/>
</dbReference>
<feature type="compositionally biased region" description="Low complexity" evidence="9">
    <location>
        <begin position="271"/>
        <end position="280"/>
    </location>
</feature>
<keyword evidence="12" id="KW-1185">Reference proteome</keyword>
<dbReference type="SMART" id="SM00326">
    <property type="entry name" value="SH3"/>
    <property type="match status" value="1"/>
</dbReference>
<feature type="compositionally biased region" description="Pro residues" evidence="9">
    <location>
        <begin position="566"/>
        <end position="575"/>
    </location>
</feature>
<feature type="compositionally biased region" description="Pro residues" evidence="9">
    <location>
        <begin position="226"/>
        <end position="240"/>
    </location>
</feature>
<reference evidence="11" key="1">
    <citation type="submission" date="2022-11" db="UniProtKB">
        <authorList>
            <consortium name="EnsemblMetazoa"/>
        </authorList>
    </citation>
    <scope>IDENTIFICATION</scope>
</reference>
<dbReference type="Gene3D" id="2.30.30.40">
    <property type="entry name" value="SH3 Domains"/>
    <property type="match status" value="1"/>
</dbReference>
<dbReference type="EnsemblMetazoa" id="XM_038189722.1">
    <property type="protein sequence ID" value="XP_038045650.1"/>
    <property type="gene ID" value="LOC119720162"/>
</dbReference>
<evidence type="ECO:0000256" key="3">
    <source>
        <dbReference type="ARBA" id="ARBA00022443"/>
    </source>
</evidence>
<feature type="compositionally biased region" description="Pro residues" evidence="9">
    <location>
        <begin position="633"/>
        <end position="648"/>
    </location>
</feature>
<feature type="region of interest" description="Disordered" evidence="9">
    <location>
        <begin position="512"/>
        <end position="840"/>
    </location>
</feature>
<feature type="compositionally biased region" description="Basic and acidic residues" evidence="9">
    <location>
        <begin position="823"/>
        <end position="833"/>
    </location>
</feature>